<protein>
    <recommendedName>
        <fullName evidence="4">Zinc ribbon domain-containing protein</fullName>
    </recommendedName>
</protein>
<feature type="transmembrane region" description="Helical" evidence="1">
    <location>
        <begin position="139"/>
        <end position="165"/>
    </location>
</feature>
<evidence type="ECO:0000313" key="2">
    <source>
        <dbReference type="EMBL" id="MFC0546170.1"/>
    </source>
</evidence>
<evidence type="ECO:0000313" key="3">
    <source>
        <dbReference type="Proteomes" id="UP001589810"/>
    </source>
</evidence>
<name>A0ABV6N0S4_9PSEU</name>
<keyword evidence="3" id="KW-1185">Reference proteome</keyword>
<gene>
    <name evidence="2" type="ORF">ACFFH7_31960</name>
</gene>
<keyword evidence="1" id="KW-0812">Transmembrane</keyword>
<keyword evidence="1" id="KW-1133">Transmembrane helix</keyword>
<dbReference type="Proteomes" id="UP001589810">
    <property type="component" value="Unassembled WGS sequence"/>
</dbReference>
<dbReference type="RefSeq" id="WP_273943277.1">
    <property type="nucleotide sequence ID" value="NZ_CP097263.1"/>
</dbReference>
<organism evidence="2 3">
    <name type="scientific">Kutzneria chonburiensis</name>
    <dbReference type="NCBI Taxonomy" id="1483604"/>
    <lineage>
        <taxon>Bacteria</taxon>
        <taxon>Bacillati</taxon>
        <taxon>Actinomycetota</taxon>
        <taxon>Actinomycetes</taxon>
        <taxon>Pseudonocardiales</taxon>
        <taxon>Pseudonocardiaceae</taxon>
        <taxon>Kutzneria</taxon>
    </lineage>
</organism>
<reference evidence="2 3" key="1">
    <citation type="submission" date="2024-09" db="EMBL/GenBank/DDBJ databases">
        <authorList>
            <person name="Sun Q."/>
            <person name="Mori K."/>
        </authorList>
    </citation>
    <scope>NUCLEOTIDE SEQUENCE [LARGE SCALE GENOMIC DNA]</scope>
    <source>
        <strain evidence="2 3">TBRC 1432</strain>
    </source>
</reference>
<feature type="transmembrane region" description="Helical" evidence="1">
    <location>
        <begin position="92"/>
        <end position="108"/>
    </location>
</feature>
<proteinExistence type="predicted"/>
<comment type="caution">
    <text evidence="2">The sequence shown here is derived from an EMBL/GenBank/DDBJ whole genome shotgun (WGS) entry which is preliminary data.</text>
</comment>
<sequence length="591" mass="64687">MAAGITERNQHCWRCATVNAAGDKFCQGCGASLVQRDNTTRYLCAAAQLSEVYANTAIREFLVEPLRAIPPAPGVDTTSVLREAVAARARRRIRDGVLLILLAALLIANPVLFVPWLVFALVVAMLLGRFVISRRSAIIAVVVVVIGAVLAAVLGTLGFAAFAIFSSLGSSSSSGSYGYPGGYPSGGYPSGGVDTSSGSGFLTLDLIITVLLLIAIVAVIVVDEFAVHYLVFNRFRRNDFLPDGRTSRHEWEARLRGLGLPTFQLPLNRVAATEQSGQRAGDADVVVHRGFSPFIGAGVPVHDQVIALALEPSDEDEAPEPISVTGLHDHITAAINRLRSTSTLGPGRRLEELVRREQVLIPADRLVIDHRTVPEILPTLDHAPSSRITTEQARSLADAAVEWARYYSCYRVEAWDRDLTTSCYVHAGTDQKMLFLEWQFFALLPIMPGFRAIDEYRDPLLAPIKSSLLEILVLPATIVRRAVSVFRRFKPLKQGVNEVMPAKYGADRSLREYAQADRVQSYFQDVDVERYVRILDSTLFRAVGEYLQERGYSAVEFMKLADPQVNNYNLQGSTLVDSAVGTGSSVNNKKG</sequence>
<accession>A0ABV6N0S4</accession>
<keyword evidence="1" id="KW-0472">Membrane</keyword>
<feature type="transmembrane region" description="Helical" evidence="1">
    <location>
        <begin position="206"/>
        <end position="232"/>
    </location>
</feature>
<dbReference type="EMBL" id="JBHLUD010000011">
    <property type="protein sequence ID" value="MFC0546170.1"/>
    <property type="molecule type" value="Genomic_DNA"/>
</dbReference>
<evidence type="ECO:0000256" key="1">
    <source>
        <dbReference type="SAM" id="Phobius"/>
    </source>
</evidence>
<evidence type="ECO:0008006" key="4">
    <source>
        <dbReference type="Google" id="ProtNLM"/>
    </source>
</evidence>